<protein>
    <submittedName>
        <fullName evidence="2">Uncharacterized protein</fullName>
    </submittedName>
</protein>
<evidence type="ECO:0000313" key="3">
    <source>
        <dbReference type="Proteomes" id="UP000091820"/>
    </source>
</evidence>
<accession>A0A1A9WL22</accession>
<feature type="transmembrane region" description="Helical" evidence="1">
    <location>
        <begin position="67"/>
        <end position="88"/>
    </location>
</feature>
<dbReference type="Proteomes" id="UP000091820">
    <property type="component" value="Unassembled WGS sequence"/>
</dbReference>
<keyword evidence="1" id="KW-0472">Membrane</keyword>
<organism evidence="2 3">
    <name type="scientific">Glossina brevipalpis</name>
    <dbReference type="NCBI Taxonomy" id="37001"/>
    <lineage>
        <taxon>Eukaryota</taxon>
        <taxon>Metazoa</taxon>
        <taxon>Ecdysozoa</taxon>
        <taxon>Arthropoda</taxon>
        <taxon>Hexapoda</taxon>
        <taxon>Insecta</taxon>
        <taxon>Pterygota</taxon>
        <taxon>Neoptera</taxon>
        <taxon>Endopterygota</taxon>
        <taxon>Diptera</taxon>
        <taxon>Brachycera</taxon>
        <taxon>Muscomorpha</taxon>
        <taxon>Hippoboscoidea</taxon>
        <taxon>Glossinidae</taxon>
        <taxon>Glossina</taxon>
    </lineage>
</organism>
<dbReference type="AlphaFoldDB" id="A0A1A9WL22"/>
<reference evidence="2" key="2">
    <citation type="submission" date="2020-05" db="UniProtKB">
        <authorList>
            <consortium name="EnsemblMetazoa"/>
        </authorList>
    </citation>
    <scope>IDENTIFICATION</scope>
    <source>
        <strain evidence="2">IAEA</strain>
    </source>
</reference>
<keyword evidence="1" id="KW-1133">Transmembrane helix</keyword>
<sequence>MAFYDLKTLIFVETYLDITATAILSHFLWSLPRRFKANPYNLTGGSFVSFGNHKEDEKNSPSHKLCYLWFLVALVTVIVVVVVVVVVVGKKFFPEIHHHSIR</sequence>
<proteinExistence type="predicted"/>
<keyword evidence="3" id="KW-1185">Reference proteome</keyword>
<feature type="transmembrane region" description="Helical" evidence="1">
    <location>
        <begin position="9"/>
        <end position="29"/>
    </location>
</feature>
<evidence type="ECO:0000313" key="2">
    <source>
        <dbReference type="EnsemblMetazoa" id="GBRI023482-PA"/>
    </source>
</evidence>
<name>A0A1A9WL22_9MUSC</name>
<dbReference type="EnsemblMetazoa" id="GBRI023482-RA">
    <property type="protein sequence ID" value="GBRI023482-PA"/>
    <property type="gene ID" value="GBRI023482"/>
</dbReference>
<dbReference type="VEuPathDB" id="VectorBase:GBRI023482"/>
<evidence type="ECO:0000256" key="1">
    <source>
        <dbReference type="SAM" id="Phobius"/>
    </source>
</evidence>
<keyword evidence="1" id="KW-0812">Transmembrane</keyword>
<reference evidence="3" key="1">
    <citation type="submission" date="2014-03" db="EMBL/GenBank/DDBJ databases">
        <authorList>
            <person name="Aksoy S."/>
            <person name="Warren W."/>
            <person name="Wilson R.K."/>
        </authorList>
    </citation>
    <scope>NUCLEOTIDE SEQUENCE [LARGE SCALE GENOMIC DNA]</scope>
    <source>
        <strain evidence="3">IAEA</strain>
    </source>
</reference>